<accession>A0A2W5SFJ9</accession>
<keyword evidence="5 6" id="KW-0472">Membrane</keyword>
<evidence type="ECO:0000256" key="1">
    <source>
        <dbReference type="ARBA" id="ARBA00004141"/>
    </source>
</evidence>
<dbReference type="Pfam" id="PF01594">
    <property type="entry name" value="AI-2E_transport"/>
    <property type="match status" value="1"/>
</dbReference>
<dbReference type="Proteomes" id="UP000248975">
    <property type="component" value="Unassembled WGS sequence"/>
</dbReference>
<feature type="transmembrane region" description="Helical" evidence="6">
    <location>
        <begin position="249"/>
        <end position="266"/>
    </location>
</feature>
<feature type="transmembrane region" description="Helical" evidence="6">
    <location>
        <begin position="278"/>
        <end position="302"/>
    </location>
</feature>
<dbReference type="EMBL" id="QFQS01000001">
    <property type="protein sequence ID" value="PZR01060.1"/>
    <property type="molecule type" value="Genomic_DNA"/>
</dbReference>
<feature type="transmembrane region" description="Helical" evidence="6">
    <location>
        <begin position="210"/>
        <end position="237"/>
    </location>
</feature>
<comment type="similarity">
    <text evidence="2">Belongs to the autoinducer-2 exporter (AI-2E) (TC 2.A.86) family.</text>
</comment>
<evidence type="ECO:0000256" key="6">
    <source>
        <dbReference type="SAM" id="Phobius"/>
    </source>
</evidence>
<dbReference type="GO" id="GO:0055085">
    <property type="term" value="P:transmembrane transport"/>
    <property type="evidence" value="ECO:0007669"/>
    <property type="project" value="TreeGrafter"/>
</dbReference>
<gene>
    <name evidence="7" type="ORF">DI533_07470</name>
</gene>
<dbReference type="PANTHER" id="PTHR21716">
    <property type="entry name" value="TRANSMEMBRANE PROTEIN"/>
    <property type="match status" value="1"/>
</dbReference>
<reference evidence="7 8" key="1">
    <citation type="submission" date="2017-08" db="EMBL/GenBank/DDBJ databases">
        <title>Infants hospitalized years apart are colonized by the same room-sourced microbial strains.</title>
        <authorList>
            <person name="Brooks B."/>
            <person name="Olm M.R."/>
            <person name="Firek B.A."/>
            <person name="Baker R."/>
            <person name="Thomas B.C."/>
            <person name="Morowitz M.J."/>
            <person name="Banfield J.F."/>
        </authorList>
    </citation>
    <scope>NUCLEOTIDE SEQUENCE [LARGE SCALE GENOMIC DNA]</scope>
    <source>
        <strain evidence="7">S2_003_000_R2_11</strain>
    </source>
</reference>
<name>A0A2W5SFJ9_CERSP</name>
<dbReference type="InterPro" id="IPR002549">
    <property type="entry name" value="AI-2E-like"/>
</dbReference>
<sequence length="338" mass="36686">MGGWLLIVGQAILLPIFMAIIAVYVLTTAADVLGRLPLLDRVPPMVRHGLVLMAFTAAIIGFALVVAVTVNQLFAAMPRYQANLEALLLRLEGVGWIKTNPTWDDIREVTLERINLQRMFVWLLGSLTSFGLSFFLVAVYAAFLLAERTNFKAKLAAALPDSSHAEMTSRIVNEINRRIGDYLAVKTAINVILGIVSFAILWAMDVDFALFWAVLIGLFNYIPYLGGVIGVAFPVVLSLAQFGSPWTTLILAALLTAAQVYIGTVLDPRLVGKQVNLSPFVVLIALSVWSALWGLPGAILAVPLTSMIAIICGAFEPTRFIAVLLSESYNTEDEPGPA</sequence>
<evidence type="ECO:0000256" key="5">
    <source>
        <dbReference type="ARBA" id="ARBA00023136"/>
    </source>
</evidence>
<evidence type="ECO:0000313" key="7">
    <source>
        <dbReference type="EMBL" id="PZR01060.1"/>
    </source>
</evidence>
<organism evidence="7 8">
    <name type="scientific">Cereibacter sphaeroides</name>
    <name type="common">Rhodobacter sphaeroides</name>
    <dbReference type="NCBI Taxonomy" id="1063"/>
    <lineage>
        <taxon>Bacteria</taxon>
        <taxon>Pseudomonadati</taxon>
        <taxon>Pseudomonadota</taxon>
        <taxon>Alphaproteobacteria</taxon>
        <taxon>Rhodobacterales</taxon>
        <taxon>Paracoccaceae</taxon>
        <taxon>Cereibacter</taxon>
    </lineage>
</organism>
<evidence type="ECO:0000313" key="8">
    <source>
        <dbReference type="Proteomes" id="UP000248975"/>
    </source>
</evidence>
<feature type="transmembrane region" description="Helical" evidence="6">
    <location>
        <begin position="6"/>
        <end position="29"/>
    </location>
</feature>
<comment type="subcellular location">
    <subcellularLocation>
        <location evidence="1">Membrane</location>
        <topology evidence="1">Multi-pass membrane protein</topology>
    </subcellularLocation>
</comment>
<feature type="transmembrane region" description="Helical" evidence="6">
    <location>
        <begin position="183"/>
        <end position="204"/>
    </location>
</feature>
<evidence type="ECO:0000256" key="4">
    <source>
        <dbReference type="ARBA" id="ARBA00022989"/>
    </source>
</evidence>
<protein>
    <submittedName>
        <fullName evidence="7">AI-2E family transporter</fullName>
    </submittedName>
</protein>
<proteinExistence type="inferred from homology"/>
<dbReference type="GO" id="GO:0016020">
    <property type="term" value="C:membrane"/>
    <property type="evidence" value="ECO:0007669"/>
    <property type="project" value="UniProtKB-SubCell"/>
</dbReference>
<keyword evidence="4 6" id="KW-1133">Transmembrane helix</keyword>
<evidence type="ECO:0000256" key="3">
    <source>
        <dbReference type="ARBA" id="ARBA00022692"/>
    </source>
</evidence>
<feature type="transmembrane region" description="Helical" evidence="6">
    <location>
        <begin position="119"/>
        <end position="145"/>
    </location>
</feature>
<feature type="transmembrane region" description="Helical" evidence="6">
    <location>
        <begin position="50"/>
        <end position="74"/>
    </location>
</feature>
<evidence type="ECO:0000256" key="2">
    <source>
        <dbReference type="ARBA" id="ARBA00009773"/>
    </source>
</evidence>
<dbReference type="AlphaFoldDB" id="A0A2W5SFJ9"/>
<keyword evidence="3 6" id="KW-0812">Transmembrane</keyword>
<dbReference type="PANTHER" id="PTHR21716:SF64">
    <property type="entry name" value="AI-2 TRANSPORT PROTEIN TQSA"/>
    <property type="match status" value="1"/>
</dbReference>
<comment type="caution">
    <text evidence="7">The sequence shown here is derived from an EMBL/GenBank/DDBJ whole genome shotgun (WGS) entry which is preliminary data.</text>
</comment>